<organism evidence="1 2">
    <name type="scientific">Micromonospora maritima</name>
    <dbReference type="NCBI Taxonomy" id="986711"/>
    <lineage>
        <taxon>Bacteria</taxon>
        <taxon>Bacillati</taxon>
        <taxon>Actinomycetota</taxon>
        <taxon>Actinomycetes</taxon>
        <taxon>Micromonosporales</taxon>
        <taxon>Micromonosporaceae</taxon>
        <taxon>Micromonospora</taxon>
    </lineage>
</organism>
<name>A0ABW7ZR89_9ACTN</name>
<evidence type="ECO:0000313" key="1">
    <source>
        <dbReference type="EMBL" id="MFI7265348.1"/>
    </source>
</evidence>
<dbReference type="Proteomes" id="UP001612812">
    <property type="component" value="Unassembled WGS sequence"/>
</dbReference>
<gene>
    <name evidence="1" type="ORF">ACIBP4_23995</name>
</gene>
<dbReference type="EMBL" id="JBITLE010000011">
    <property type="protein sequence ID" value="MFI7265348.1"/>
    <property type="molecule type" value="Genomic_DNA"/>
</dbReference>
<accession>A0ABW7ZR89</accession>
<evidence type="ECO:0000313" key="2">
    <source>
        <dbReference type="Proteomes" id="UP001612812"/>
    </source>
</evidence>
<keyword evidence="2" id="KW-1185">Reference proteome</keyword>
<sequence length="42" mass="4538">MATYDVGYVFRGVTDAKQEDVVLDRALAVSTAKVLPMHLADA</sequence>
<reference evidence="1 2" key="1">
    <citation type="submission" date="2024-10" db="EMBL/GenBank/DDBJ databases">
        <title>The Natural Products Discovery Center: Release of the First 8490 Sequenced Strains for Exploring Actinobacteria Biosynthetic Diversity.</title>
        <authorList>
            <person name="Kalkreuter E."/>
            <person name="Kautsar S.A."/>
            <person name="Yang D."/>
            <person name="Bader C.D."/>
            <person name="Teijaro C.N."/>
            <person name="Fluegel L."/>
            <person name="Davis C.M."/>
            <person name="Simpson J.R."/>
            <person name="Lauterbach L."/>
            <person name="Steele A.D."/>
            <person name="Gui C."/>
            <person name="Meng S."/>
            <person name="Li G."/>
            <person name="Viehrig K."/>
            <person name="Ye F."/>
            <person name="Su P."/>
            <person name="Kiefer A.F."/>
            <person name="Nichols A."/>
            <person name="Cepeda A.J."/>
            <person name="Yan W."/>
            <person name="Fan B."/>
            <person name="Jiang Y."/>
            <person name="Adhikari A."/>
            <person name="Zheng C.-J."/>
            <person name="Schuster L."/>
            <person name="Cowan T.M."/>
            <person name="Smanski M.J."/>
            <person name="Chevrette M.G."/>
            <person name="De Carvalho L.P.S."/>
            <person name="Shen B."/>
        </authorList>
    </citation>
    <scope>NUCLEOTIDE SEQUENCE [LARGE SCALE GENOMIC DNA]</scope>
    <source>
        <strain evidence="1 2">NPDC049845</strain>
    </source>
</reference>
<comment type="caution">
    <text evidence="1">The sequence shown here is derived from an EMBL/GenBank/DDBJ whole genome shotgun (WGS) entry which is preliminary data.</text>
</comment>
<proteinExistence type="predicted"/>
<dbReference type="RefSeq" id="WP_396759743.1">
    <property type="nucleotide sequence ID" value="NZ_JBITLA010000012.1"/>
</dbReference>
<protein>
    <submittedName>
        <fullName evidence="1">Uncharacterized protein</fullName>
    </submittedName>
</protein>